<keyword evidence="9" id="KW-0378">Hydrolase</keyword>
<dbReference type="Gene3D" id="1.10.8.10">
    <property type="entry name" value="DNA helicase RuvA subunit, C-terminal domain"/>
    <property type="match status" value="1"/>
</dbReference>
<protein>
    <recommendedName>
        <fullName evidence="5">DNA damage-inducible protein 1</fullName>
    </recommendedName>
</protein>
<name>A0ABP1D0X5_9APHY</name>
<evidence type="ECO:0000313" key="14">
    <source>
        <dbReference type="Proteomes" id="UP001497453"/>
    </source>
</evidence>
<dbReference type="InterPro" id="IPR000626">
    <property type="entry name" value="Ubiquitin-like_dom"/>
</dbReference>
<comment type="function">
    <text evidence="1">Probable aspartic protease. May be involved in the regulation of exocytosis. Acts as a linker between the 19S proteasome and polyubiquitinated proteins via UBA domain interactions with ubiquitin for their subsequent degradation. Required for S-phase checkpoint control.</text>
</comment>
<dbReference type="SMART" id="SM00165">
    <property type="entry name" value="UBA"/>
    <property type="match status" value="1"/>
</dbReference>
<evidence type="ECO:0000256" key="3">
    <source>
        <dbReference type="ARBA" id="ARBA00009136"/>
    </source>
</evidence>
<dbReference type="InterPro" id="IPR015940">
    <property type="entry name" value="UBA"/>
</dbReference>
<evidence type="ECO:0000256" key="5">
    <source>
        <dbReference type="ARBA" id="ARBA00021491"/>
    </source>
</evidence>
<evidence type="ECO:0000256" key="4">
    <source>
        <dbReference type="ARBA" id="ARBA00011128"/>
    </source>
</evidence>
<keyword evidence="8" id="KW-0064">Aspartyl protease</keyword>
<dbReference type="Pfam" id="PF00240">
    <property type="entry name" value="ubiquitin"/>
    <property type="match status" value="1"/>
</dbReference>
<reference evidence="14" key="1">
    <citation type="submission" date="2024-04" db="EMBL/GenBank/DDBJ databases">
        <authorList>
            <person name="Shaw F."/>
            <person name="Minotto A."/>
        </authorList>
    </citation>
    <scope>NUCLEOTIDE SEQUENCE [LARGE SCALE GENOMIC DNA]</scope>
</reference>
<evidence type="ECO:0000256" key="9">
    <source>
        <dbReference type="ARBA" id="ARBA00022801"/>
    </source>
</evidence>
<dbReference type="PROSITE" id="PS50030">
    <property type="entry name" value="UBA"/>
    <property type="match status" value="1"/>
</dbReference>
<dbReference type="EMBL" id="OZ037945">
    <property type="protein sequence ID" value="CAL1700329.1"/>
    <property type="molecule type" value="Genomic_DNA"/>
</dbReference>
<dbReference type="CDD" id="cd05479">
    <property type="entry name" value="RP_DDI"/>
    <property type="match status" value="1"/>
</dbReference>
<dbReference type="InterPro" id="IPR009060">
    <property type="entry name" value="UBA-like_sf"/>
</dbReference>
<keyword evidence="14" id="KW-1185">Reference proteome</keyword>
<dbReference type="InterPro" id="IPR019103">
    <property type="entry name" value="Peptidase_aspartic_DDI1-type"/>
</dbReference>
<evidence type="ECO:0000256" key="6">
    <source>
        <dbReference type="ARBA" id="ARBA00022490"/>
    </source>
</evidence>
<dbReference type="SUPFAM" id="SSF54236">
    <property type="entry name" value="Ubiquitin-like"/>
    <property type="match status" value="1"/>
</dbReference>
<comment type="subunit">
    <text evidence="4">Binds ubiquitin and polyubiquitinated proteins.</text>
</comment>
<feature type="compositionally biased region" description="Low complexity" evidence="10">
    <location>
        <begin position="372"/>
        <end position="382"/>
    </location>
</feature>
<feature type="domain" description="Ubiquitin-like" evidence="12">
    <location>
        <begin position="1"/>
        <end position="70"/>
    </location>
</feature>
<dbReference type="PANTHER" id="PTHR15397">
    <property type="entry name" value="SODIUM-GLUCOSE COTRANSPORTER REGULATORY PROTEIN -RELATED"/>
    <property type="match status" value="1"/>
</dbReference>
<sequence>MELTFLTDLGQSFVVEIDPNMELENVMALLEAESGIPVQEQSISYQNRDLTNQKATMLELGVGDHAMLLLRKKVQIAGREAAMDSEMMRLQLLGDPALMQQLQEVCLVLFRQLFEPVLISRLYGQTNPEIAAAARNDPARFAELLRQTRARHIDTDAEIARLNADPFNIEAQTRIEEAIRQQAVLENMEHALEYSPESFGRVTMLYIPVEVNGHPIKAFVDSGAQQTIMSPDCAEACGLMRLVDKRFSGIAKGVGTANILGRIHSAPMKVADLHLPCSFTIMEGRDVDLLFGLDMLKAHQACIDLEKNVLRIQGREVSFLAEHELPEKARHMDAGTLEEASNPQAGPSSSGASSAPQQQHFPGSGHTLGSTPAPGIGRGAPAAGAAVAQSRYPEQAINTLMGLGVSREVAISTLEAAGGNVDVAASLLF</sequence>
<dbReference type="Gene3D" id="3.10.20.90">
    <property type="entry name" value="Phosphatidylinositol 3-kinase Catalytic Subunit, Chain A, domain 1"/>
    <property type="match status" value="1"/>
</dbReference>
<dbReference type="SUPFAM" id="SSF46934">
    <property type="entry name" value="UBA-like"/>
    <property type="match status" value="1"/>
</dbReference>
<organism evidence="13 14">
    <name type="scientific">Somion occarium</name>
    <dbReference type="NCBI Taxonomy" id="3059160"/>
    <lineage>
        <taxon>Eukaryota</taxon>
        <taxon>Fungi</taxon>
        <taxon>Dikarya</taxon>
        <taxon>Basidiomycota</taxon>
        <taxon>Agaricomycotina</taxon>
        <taxon>Agaricomycetes</taxon>
        <taxon>Polyporales</taxon>
        <taxon>Cerrenaceae</taxon>
        <taxon>Somion</taxon>
    </lineage>
</organism>
<dbReference type="CDD" id="cd01796">
    <property type="entry name" value="Ubl_Ddi1_like"/>
    <property type="match status" value="1"/>
</dbReference>
<dbReference type="SUPFAM" id="SSF50630">
    <property type="entry name" value="Acid proteases"/>
    <property type="match status" value="1"/>
</dbReference>
<dbReference type="InterPro" id="IPR029071">
    <property type="entry name" value="Ubiquitin-like_domsf"/>
</dbReference>
<evidence type="ECO:0000256" key="1">
    <source>
        <dbReference type="ARBA" id="ARBA00003231"/>
    </source>
</evidence>
<dbReference type="Gene3D" id="2.40.70.10">
    <property type="entry name" value="Acid Proteases"/>
    <property type="match status" value="1"/>
</dbReference>
<keyword evidence="6" id="KW-0963">Cytoplasm</keyword>
<keyword evidence="7" id="KW-0645">Protease</keyword>
<dbReference type="CDD" id="cd14310">
    <property type="entry name" value="UBA_cnDdi1_like"/>
    <property type="match status" value="1"/>
</dbReference>
<dbReference type="InterPro" id="IPR021109">
    <property type="entry name" value="Peptidase_aspartic_dom_sf"/>
</dbReference>
<feature type="compositionally biased region" description="Low complexity" evidence="10">
    <location>
        <begin position="340"/>
        <end position="359"/>
    </location>
</feature>
<evidence type="ECO:0000259" key="12">
    <source>
        <dbReference type="PROSITE" id="PS50053"/>
    </source>
</evidence>
<proteinExistence type="inferred from homology"/>
<dbReference type="PANTHER" id="PTHR15397:SF3">
    <property type="entry name" value="DNA DAMAGE INDUCIBLE 1 HOMOLOG 2"/>
    <property type="match status" value="1"/>
</dbReference>
<feature type="region of interest" description="Disordered" evidence="10">
    <location>
        <begin position="338"/>
        <end position="382"/>
    </location>
</feature>
<accession>A0ABP1D0X5</accession>
<evidence type="ECO:0000259" key="11">
    <source>
        <dbReference type="PROSITE" id="PS50030"/>
    </source>
</evidence>
<evidence type="ECO:0000256" key="2">
    <source>
        <dbReference type="ARBA" id="ARBA00004496"/>
    </source>
</evidence>
<evidence type="ECO:0000256" key="8">
    <source>
        <dbReference type="ARBA" id="ARBA00022750"/>
    </source>
</evidence>
<evidence type="ECO:0000313" key="13">
    <source>
        <dbReference type="EMBL" id="CAL1700329.1"/>
    </source>
</evidence>
<dbReference type="Proteomes" id="UP001497453">
    <property type="component" value="Chromosome 2"/>
</dbReference>
<comment type="subcellular location">
    <subcellularLocation>
        <location evidence="2">Cytoplasm</location>
    </subcellularLocation>
</comment>
<gene>
    <name evidence="13" type="ORF">GFSPODELE1_LOCUS3104</name>
</gene>
<dbReference type="Pfam" id="PF09668">
    <property type="entry name" value="Asp_protease"/>
    <property type="match status" value="1"/>
</dbReference>
<comment type="similarity">
    <text evidence="3">Belongs to the DDI1 family.</text>
</comment>
<dbReference type="PROSITE" id="PS50053">
    <property type="entry name" value="UBIQUITIN_2"/>
    <property type="match status" value="1"/>
</dbReference>
<feature type="domain" description="UBA" evidence="11">
    <location>
        <begin position="391"/>
        <end position="429"/>
    </location>
</feature>
<dbReference type="InterPro" id="IPR033882">
    <property type="entry name" value="DDI1_N"/>
</dbReference>
<evidence type="ECO:0000256" key="10">
    <source>
        <dbReference type="SAM" id="MobiDB-lite"/>
    </source>
</evidence>
<evidence type="ECO:0000256" key="7">
    <source>
        <dbReference type="ARBA" id="ARBA00022670"/>
    </source>
</evidence>